<dbReference type="EMBL" id="CADEAL010001001">
    <property type="protein sequence ID" value="CAB1427858.1"/>
    <property type="molecule type" value="Genomic_DNA"/>
</dbReference>
<gene>
    <name evidence="2" type="ORF">PLEPLA_LOCUS15803</name>
</gene>
<feature type="compositionally biased region" description="Basic residues" evidence="1">
    <location>
        <begin position="1"/>
        <end position="37"/>
    </location>
</feature>
<evidence type="ECO:0000313" key="2">
    <source>
        <dbReference type="EMBL" id="CAB1427858.1"/>
    </source>
</evidence>
<reference evidence="2" key="1">
    <citation type="submission" date="2020-03" db="EMBL/GenBank/DDBJ databases">
        <authorList>
            <person name="Weist P."/>
        </authorList>
    </citation>
    <scope>NUCLEOTIDE SEQUENCE</scope>
</reference>
<dbReference type="Proteomes" id="UP001153269">
    <property type="component" value="Unassembled WGS sequence"/>
</dbReference>
<sequence length="152" mass="16956">MKIKRMKVKIKQKMKTKKMARKMAKKKIKKRRKKMTILKKQQDETEEEVEKRGGGGAEKKRNLPQKNHINPSECAGRRSRRSLAGGSARFLSASGGSRGAGVVSAAESSAPVAAVRTEDDEGDARQDAHRSTRHIRAVPFTRKLPSGLFFLE</sequence>
<name>A0A9N7UD39_PLEPL</name>
<protein>
    <submittedName>
        <fullName evidence="2">Uncharacterized protein</fullName>
    </submittedName>
</protein>
<accession>A0A9N7UD39</accession>
<evidence type="ECO:0000313" key="3">
    <source>
        <dbReference type="Proteomes" id="UP001153269"/>
    </source>
</evidence>
<comment type="caution">
    <text evidence="2">The sequence shown here is derived from an EMBL/GenBank/DDBJ whole genome shotgun (WGS) entry which is preliminary data.</text>
</comment>
<feature type="compositionally biased region" description="Low complexity" evidence="1">
    <location>
        <begin position="82"/>
        <end position="115"/>
    </location>
</feature>
<dbReference type="AlphaFoldDB" id="A0A9N7UD39"/>
<keyword evidence="3" id="KW-1185">Reference proteome</keyword>
<organism evidence="2 3">
    <name type="scientific">Pleuronectes platessa</name>
    <name type="common">European plaice</name>
    <dbReference type="NCBI Taxonomy" id="8262"/>
    <lineage>
        <taxon>Eukaryota</taxon>
        <taxon>Metazoa</taxon>
        <taxon>Chordata</taxon>
        <taxon>Craniata</taxon>
        <taxon>Vertebrata</taxon>
        <taxon>Euteleostomi</taxon>
        <taxon>Actinopterygii</taxon>
        <taxon>Neopterygii</taxon>
        <taxon>Teleostei</taxon>
        <taxon>Neoteleostei</taxon>
        <taxon>Acanthomorphata</taxon>
        <taxon>Carangaria</taxon>
        <taxon>Pleuronectiformes</taxon>
        <taxon>Pleuronectoidei</taxon>
        <taxon>Pleuronectidae</taxon>
        <taxon>Pleuronectes</taxon>
    </lineage>
</organism>
<feature type="compositionally biased region" description="Basic and acidic residues" evidence="1">
    <location>
        <begin position="49"/>
        <end position="61"/>
    </location>
</feature>
<feature type="region of interest" description="Disordered" evidence="1">
    <location>
        <begin position="1"/>
        <end position="132"/>
    </location>
</feature>
<proteinExistence type="predicted"/>
<evidence type="ECO:0000256" key="1">
    <source>
        <dbReference type="SAM" id="MobiDB-lite"/>
    </source>
</evidence>